<proteinExistence type="predicted"/>
<reference evidence="1" key="1">
    <citation type="submission" date="2018-01" db="EMBL/GenBank/DDBJ databases">
        <title>An insight into the sialome of Amazonian anophelines.</title>
        <authorList>
            <person name="Ribeiro J.M."/>
            <person name="Scarpassa V."/>
            <person name="Calvo E."/>
        </authorList>
    </citation>
    <scope>NUCLEOTIDE SEQUENCE</scope>
    <source>
        <tissue evidence="1">Salivary glands</tissue>
    </source>
</reference>
<organism evidence="1">
    <name type="scientific">Anopheles triannulatus</name>
    <dbReference type="NCBI Taxonomy" id="58253"/>
    <lineage>
        <taxon>Eukaryota</taxon>
        <taxon>Metazoa</taxon>
        <taxon>Ecdysozoa</taxon>
        <taxon>Arthropoda</taxon>
        <taxon>Hexapoda</taxon>
        <taxon>Insecta</taxon>
        <taxon>Pterygota</taxon>
        <taxon>Neoptera</taxon>
        <taxon>Endopterygota</taxon>
        <taxon>Diptera</taxon>
        <taxon>Nematocera</taxon>
        <taxon>Culicoidea</taxon>
        <taxon>Culicidae</taxon>
        <taxon>Anophelinae</taxon>
        <taxon>Anopheles</taxon>
    </lineage>
</organism>
<dbReference type="EMBL" id="GGFK01015797">
    <property type="protein sequence ID" value="MBW49118.1"/>
    <property type="molecule type" value="Transcribed_RNA"/>
</dbReference>
<evidence type="ECO:0000313" key="1">
    <source>
        <dbReference type="EMBL" id="MBW49118.1"/>
    </source>
</evidence>
<accession>A0A2M4B8F2</accession>
<sequence>MAIFPRLTALASAASMVVRTAYHPSLSSSSHSIGPSTRCTFETNSTIRRLGISSFSSIFLSGGRWTRSISR</sequence>
<dbReference type="AlphaFoldDB" id="A0A2M4B8F2"/>
<protein>
    <submittedName>
        <fullName evidence="1">Putative secreted protein</fullName>
    </submittedName>
</protein>
<name>A0A2M4B8F2_9DIPT</name>